<evidence type="ECO:0000313" key="2">
    <source>
        <dbReference type="Proteomes" id="UP000178449"/>
    </source>
</evidence>
<dbReference type="AlphaFoldDB" id="A0A1F6GAG5"/>
<evidence type="ECO:0000313" key="1">
    <source>
        <dbReference type="EMBL" id="OGG95069.1"/>
    </source>
</evidence>
<dbReference type="Proteomes" id="UP000178449">
    <property type="component" value="Unassembled WGS sequence"/>
</dbReference>
<dbReference type="STRING" id="1817772.A2527_10155"/>
<protein>
    <submittedName>
        <fullName evidence="1">Uncharacterized protein</fullName>
    </submittedName>
</protein>
<proteinExistence type="predicted"/>
<name>A0A1F6GAG5_9PROT</name>
<accession>A0A1F6GAG5</accession>
<dbReference type="EMBL" id="MFNE01000027">
    <property type="protein sequence ID" value="OGG95069.1"/>
    <property type="molecule type" value="Genomic_DNA"/>
</dbReference>
<organism evidence="1 2">
    <name type="scientific">Candidatus Lambdaproteobacteria bacterium RIFOXYD2_FULL_50_16</name>
    <dbReference type="NCBI Taxonomy" id="1817772"/>
    <lineage>
        <taxon>Bacteria</taxon>
        <taxon>Pseudomonadati</taxon>
        <taxon>Pseudomonadota</taxon>
        <taxon>Candidatus Lambdaproteobacteria</taxon>
    </lineage>
</organism>
<comment type="caution">
    <text evidence="1">The sequence shown here is derived from an EMBL/GenBank/DDBJ whole genome shotgun (WGS) entry which is preliminary data.</text>
</comment>
<gene>
    <name evidence="1" type="ORF">A2527_10155</name>
</gene>
<reference evidence="1 2" key="1">
    <citation type="journal article" date="2016" name="Nat. Commun.">
        <title>Thousands of microbial genomes shed light on interconnected biogeochemical processes in an aquifer system.</title>
        <authorList>
            <person name="Anantharaman K."/>
            <person name="Brown C.T."/>
            <person name="Hug L.A."/>
            <person name="Sharon I."/>
            <person name="Castelle C.J."/>
            <person name="Probst A.J."/>
            <person name="Thomas B.C."/>
            <person name="Singh A."/>
            <person name="Wilkins M.J."/>
            <person name="Karaoz U."/>
            <person name="Brodie E.L."/>
            <person name="Williams K.H."/>
            <person name="Hubbard S.S."/>
            <person name="Banfield J.F."/>
        </authorList>
    </citation>
    <scope>NUCLEOTIDE SEQUENCE [LARGE SCALE GENOMIC DNA]</scope>
</reference>
<sequence length="85" mass="9372">MNAFQTKFAAVQALANAKSLKIYRYSTNKGRGCTVSYGLASIGTRPYSSFACQFRVQFSGNEGSTERCQHYAGLVEIETYLNGLK</sequence>